<dbReference type="CDD" id="cd00118">
    <property type="entry name" value="LysM"/>
    <property type="match status" value="2"/>
</dbReference>
<evidence type="ECO:0000256" key="3">
    <source>
        <dbReference type="SAM" id="SignalP"/>
    </source>
</evidence>
<keyword evidence="2" id="KW-0843">Virulence</keyword>
<keyword evidence="1" id="KW-0147">Chitin-binding</keyword>
<proteinExistence type="predicted"/>
<dbReference type="SMART" id="SM00257">
    <property type="entry name" value="LysM"/>
    <property type="match status" value="2"/>
</dbReference>
<evidence type="ECO:0000313" key="5">
    <source>
        <dbReference type="EMBL" id="KAF5388825.1"/>
    </source>
</evidence>
<dbReference type="PANTHER" id="PTHR34997">
    <property type="entry name" value="AM15"/>
    <property type="match status" value="1"/>
</dbReference>
<reference evidence="5 6" key="1">
    <citation type="journal article" date="2020" name="ISME J.">
        <title>Uncovering the hidden diversity of litter-decomposition mechanisms in mushroom-forming fungi.</title>
        <authorList>
            <person name="Floudas D."/>
            <person name="Bentzer J."/>
            <person name="Ahren D."/>
            <person name="Johansson T."/>
            <person name="Persson P."/>
            <person name="Tunlid A."/>
        </authorList>
    </citation>
    <scope>NUCLEOTIDE SEQUENCE [LARGE SCALE GENOMIC DNA]</scope>
    <source>
        <strain evidence="5 6">CBS 406.79</strain>
    </source>
</reference>
<dbReference type="PANTHER" id="PTHR34997:SF1">
    <property type="entry name" value="PEPTIDOGLYCAN-BINDING LYSIN DOMAIN"/>
    <property type="match status" value="1"/>
</dbReference>
<dbReference type="Proteomes" id="UP000518752">
    <property type="component" value="Unassembled WGS sequence"/>
</dbReference>
<dbReference type="EMBL" id="JAACJN010000026">
    <property type="protein sequence ID" value="KAF5388825.1"/>
    <property type="molecule type" value="Genomic_DNA"/>
</dbReference>
<dbReference type="Gene3D" id="3.10.350.10">
    <property type="entry name" value="LysM domain"/>
    <property type="match status" value="2"/>
</dbReference>
<keyword evidence="6" id="KW-1185">Reference proteome</keyword>
<evidence type="ECO:0000313" key="6">
    <source>
        <dbReference type="Proteomes" id="UP000518752"/>
    </source>
</evidence>
<dbReference type="GO" id="GO:0008061">
    <property type="term" value="F:chitin binding"/>
    <property type="evidence" value="ECO:0007669"/>
    <property type="project" value="UniProtKB-KW"/>
</dbReference>
<evidence type="ECO:0000259" key="4">
    <source>
        <dbReference type="PROSITE" id="PS51782"/>
    </source>
</evidence>
<gene>
    <name evidence="5" type="ORF">D9757_005625</name>
</gene>
<keyword evidence="3" id="KW-0732">Signal</keyword>
<sequence length="141" mass="14514">MFVHLSVLAILSTVGIIATNGLAVPRASPCQTNYSVVAGDTCNSIAAKFSVTTPALEATNPTIDVNCDNLFIGEKLCIPATSPPPPPPPPTCASNYTVKSGDVCISIANQFKITSAQLENANPSIDAACANLQIGEVLCIP</sequence>
<dbReference type="InterPro" id="IPR018392">
    <property type="entry name" value="LysM"/>
</dbReference>
<feature type="chain" id="PRO_5034394469" description="LysM domain-containing protein" evidence="3">
    <location>
        <begin position="24"/>
        <end position="141"/>
    </location>
</feature>
<protein>
    <recommendedName>
        <fullName evidence="4">LysM domain-containing protein</fullName>
    </recommendedName>
</protein>
<evidence type="ECO:0000256" key="2">
    <source>
        <dbReference type="ARBA" id="ARBA00023026"/>
    </source>
</evidence>
<comment type="caution">
    <text evidence="5">The sequence shown here is derived from an EMBL/GenBank/DDBJ whole genome shotgun (WGS) entry which is preliminary data.</text>
</comment>
<evidence type="ECO:0000256" key="1">
    <source>
        <dbReference type="ARBA" id="ARBA00022669"/>
    </source>
</evidence>
<dbReference type="Pfam" id="PF01476">
    <property type="entry name" value="LysM"/>
    <property type="match status" value="2"/>
</dbReference>
<dbReference type="SUPFAM" id="SSF54106">
    <property type="entry name" value="LysM domain"/>
    <property type="match status" value="2"/>
</dbReference>
<feature type="domain" description="LysM" evidence="4">
    <location>
        <begin position="94"/>
        <end position="140"/>
    </location>
</feature>
<feature type="domain" description="LysM" evidence="4">
    <location>
        <begin position="32"/>
        <end position="78"/>
    </location>
</feature>
<dbReference type="OrthoDB" id="5985073at2759"/>
<feature type="signal peptide" evidence="3">
    <location>
        <begin position="1"/>
        <end position="23"/>
    </location>
</feature>
<dbReference type="InterPro" id="IPR052210">
    <property type="entry name" value="LysM1-like"/>
</dbReference>
<organism evidence="5 6">
    <name type="scientific">Collybiopsis confluens</name>
    <dbReference type="NCBI Taxonomy" id="2823264"/>
    <lineage>
        <taxon>Eukaryota</taxon>
        <taxon>Fungi</taxon>
        <taxon>Dikarya</taxon>
        <taxon>Basidiomycota</taxon>
        <taxon>Agaricomycotina</taxon>
        <taxon>Agaricomycetes</taxon>
        <taxon>Agaricomycetidae</taxon>
        <taxon>Agaricales</taxon>
        <taxon>Marasmiineae</taxon>
        <taxon>Omphalotaceae</taxon>
        <taxon>Collybiopsis</taxon>
    </lineage>
</organism>
<dbReference type="PROSITE" id="PS51782">
    <property type="entry name" value="LYSM"/>
    <property type="match status" value="2"/>
</dbReference>
<dbReference type="InterPro" id="IPR036779">
    <property type="entry name" value="LysM_dom_sf"/>
</dbReference>
<dbReference type="AlphaFoldDB" id="A0A8H5HSR6"/>
<name>A0A8H5HSR6_9AGAR</name>
<accession>A0A8H5HSR6</accession>